<gene>
    <name evidence="3" type="ORF">JMJ77_003675</name>
</gene>
<feature type="compositionally biased region" description="Polar residues" evidence="1">
    <location>
        <begin position="273"/>
        <end position="297"/>
    </location>
</feature>
<keyword evidence="2" id="KW-0812">Transmembrane</keyword>
<dbReference type="AlphaFoldDB" id="A0A9P7QS55"/>
<sequence>MSSTSVEGSIQESTRSRPILRLDIAAALGLEEVGKPILVREYQSPTLTLESAKREISKHPLPEYLPDIVEQHNHSRERIQRSGDAGTHDYLHWALQHPYSKQPRNSWDSCSCAGGSYGIESDESEPMTEDEFVQRRVRLQETYEDLETLSQNSERTQFRAGGANDEVRETKDMDLSAFPPVQDRLQEQNVTIEMQNNDQSFEDAVGAVELLEHLQTDLEVAASVVMHDQGTQTDDGTNSTVEEPGVGRRTRFHEHLNSLDAPVFRWSLAGLTPPQQSTPMPESNSAIGATSCGNDSEQASSASRHKGIFIPTWLWCVLWITLIGFLTGFFIMMSLFIVLRHERKLHAGRFSRCRTPQPCVCNISPSPFDGAHGIDDRMPNNNRLE</sequence>
<name>A0A9P7QS55_9PEZI</name>
<feature type="region of interest" description="Disordered" evidence="1">
    <location>
        <begin position="271"/>
        <end position="297"/>
    </location>
</feature>
<proteinExistence type="predicted"/>
<keyword evidence="2" id="KW-1133">Transmembrane helix</keyword>
<evidence type="ECO:0000313" key="3">
    <source>
        <dbReference type="EMBL" id="KAG7041573.1"/>
    </source>
</evidence>
<reference evidence="3" key="1">
    <citation type="submission" date="2021-05" db="EMBL/GenBank/DDBJ databases">
        <title>Comparative genomics of three Colletotrichum scovillei strains and genetic complementation revealed genes involved fungal growth and virulence on chili pepper.</title>
        <authorList>
            <person name="Hsieh D.-K."/>
            <person name="Chuang S.-C."/>
            <person name="Chen C.-Y."/>
            <person name="Chao Y.-T."/>
            <person name="Lu M.-Y.J."/>
            <person name="Lee M.-H."/>
            <person name="Shih M.-C."/>
        </authorList>
    </citation>
    <scope>NUCLEOTIDE SEQUENCE</scope>
    <source>
        <strain evidence="3">Coll-153</strain>
    </source>
</reference>
<dbReference type="Proteomes" id="UP000699042">
    <property type="component" value="Unassembled WGS sequence"/>
</dbReference>
<accession>A0A9P7QS55</accession>
<keyword evidence="4" id="KW-1185">Reference proteome</keyword>
<evidence type="ECO:0000256" key="1">
    <source>
        <dbReference type="SAM" id="MobiDB-lite"/>
    </source>
</evidence>
<comment type="caution">
    <text evidence="3">The sequence shown here is derived from an EMBL/GenBank/DDBJ whole genome shotgun (WGS) entry which is preliminary data.</text>
</comment>
<keyword evidence="2" id="KW-0472">Membrane</keyword>
<evidence type="ECO:0000256" key="2">
    <source>
        <dbReference type="SAM" id="Phobius"/>
    </source>
</evidence>
<protein>
    <submittedName>
        <fullName evidence="3">Uncharacterized protein</fullName>
    </submittedName>
</protein>
<dbReference type="EMBL" id="JAESDN010000015">
    <property type="protein sequence ID" value="KAG7041573.1"/>
    <property type="molecule type" value="Genomic_DNA"/>
</dbReference>
<evidence type="ECO:0000313" key="4">
    <source>
        <dbReference type="Proteomes" id="UP000699042"/>
    </source>
</evidence>
<feature type="transmembrane region" description="Helical" evidence="2">
    <location>
        <begin position="312"/>
        <end position="339"/>
    </location>
</feature>
<organism evidence="3 4">
    <name type="scientific">Colletotrichum scovillei</name>
    <dbReference type="NCBI Taxonomy" id="1209932"/>
    <lineage>
        <taxon>Eukaryota</taxon>
        <taxon>Fungi</taxon>
        <taxon>Dikarya</taxon>
        <taxon>Ascomycota</taxon>
        <taxon>Pezizomycotina</taxon>
        <taxon>Sordariomycetes</taxon>
        <taxon>Hypocreomycetidae</taxon>
        <taxon>Glomerellales</taxon>
        <taxon>Glomerellaceae</taxon>
        <taxon>Colletotrichum</taxon>
        <taxon>Colletotrichum acutatum species complex</taxon>
    </lineage>
</organism>